<dbReference type="EMBL" id="BAABDK010000001">
    <property type="protein sequence ID" value="GAA4023592.1"/>
    <property type="molecule type" value="Genomic_DNA"/>
</dbReference>
<sequence length="303" mass="33507">MRKSGQWLGLLLGVAGLSTAGWCYRNEESRQTTLLQEITRVETALAANNEQAAQRASAIARYIAREVCRNRNQARDIAVLTQTQQIVARTQSLADTLRTLRRKLQKNGSNVATTDLLRHLGRYQAFIRTYVPDAANPTRPVSGAPEPDWFDRFYFQHMPLEARRAALTKLEAIIRRNAAQALSLQSQKIGSCCMCLTRIGAMAVPASETVAPGGEYQARLFLAEAMYLNRATMQLTANGRKVPLDENGDGVGRVAFSVPATTTGQADTFPTIWHGVIRVQMCPTDSVFEVDVPFSIVKPQLLK</sequence>
<gene>
    <name evidence="2" type="ORF">GCM10022409_04320</name>
</gene>
<dbReference type="Pfam" id="PF21601">
    <property type="entry name" value="GldM_2nd"/>
    <property type="match status" value="1"/>
</dbReference>
<proteinExistence type="predicted"/>
<name>A0ABP7TAU1_9BACT</name>
<comment type="caution">
    <text evidence="2">The sequence shown here is derived from an EMBL/GenBank/DDBJ whole genome shotgun (WGS) entry which is preliminary data.</text>
</comment>
<protein>
    <recommendedName>
        <fullName evidence="1">Gliding motility-associated protein GldM first immunoglobulin-like domain-containing protein</fullName>
    </recommendedName>
</protein>
<evidence type="ECO:0000259" key="1">
    <source>
        <dbReference type="Pfam" id="PF21601"/>
    </source>
</evidence>
<keyword evidence="3" id="KW-1185">Reference proteome</keyword>
<reference evidence="3" key="1">
    <citation type="journal article" date="2019" name="Int. J. Syst. Evol. Microbiol.">
        <title>The Global Catalogue of Microorganisms (GCM) 10K type strain sequencing project: providing services to taxonomists for standard genome sequencing and annotation.</title>
        <authorList>
            <consortium name="The Broad Institute Genomics Platform"/>
            <consortium name="The Broad Institute Genome Sequencing Center for Infectious Disease"/>
            <person name="Wu L."/>
            <person name="Ma J."/>
        </authorList>
    </citation>
    <scope>NUCLEOTIDE SEQUENCE [LARGE SCALE GENOMIC DNA]</scope>
    <source>
        <strain evidence="3">JCM 17225</strain>
    </source>
</reference>
<feature type="domain" description="Gliding motility-associated protein GldM first immunoglobulin-like" evidence="1">
    <location>
        <begin position="196"/>
        <end position="297"/>
    </location>
</feature>
<accession>A0ABP7TAU1</accession>
<evidence type="ECO:0000313" key="2">
    <source>
        <dbReference type="EMBL" id="GAA4023592.1"/>
    </source>
</evidence>
<dbReference type="Proteomes" id="UP001501469">
    <property type="component" value="Unassembled WGS sequence"/>
</dbReference>
<organism evidence="2 3">
    <name type="scientific">Hymenobacter glaciei</name>
    <dbReference type="NCBI Taxonomy" id="877209"/>
    <lineage>
        <taxon>Bacteria</taxon>
        <taxon>Pseudomonadati</taxon>
        <taxon>Bacteroidota</taxon>
        <taxon>Cytophagia</taxon>
        <taxon>Cytophagales</taxon>
        <taxon>Hymenobacteraceae</taxon>
        <taxon>Hymenobacter</taxon>
    </lineage>
</organism>
<evidence type="ECO:0000313" key="3">
    <source>
        <dbReference type="Proteomes" id="UP001501469"/>
    </source>
</evidence>
<dbReference type="InterPro" id="IPR048405">
    <property type="entry name" value="GldM_Ig-like-1"/>
</dbReference>